<dbReference type="InterPro" id="IPR017891">
    <property type="entry name" value="Insulin_GF-bd_Cys-rich_CS"/>
</dbReference>
<name>A0AAN8LLK4_9TELE</name>
<dbReference type="InterPro" id="IPR009030">
    <property type="entry name" value="Growth_fac_rcpt_cys_sf"/>
</dbReference>
<evidence type="ECO:0000259" key="2">
    <source>
        <dbReference type="PROSITE" id="PS51323"/>
    </source>
</evidence>
<dbReference type="Pfam" id="PF00219">
    <property type="entry name" value="IGFBP"/>
    <property type="match status" value="1"/>
</dbReference>
<gene>
    <name evidence="3" type="ORF">J4Q44_G00156190</name>
</gene>
<feature type="domain" description="IGFBP N-terminal" evidence="2">
    <location>
        <begin position="96"/>
        <end position="174"/>
    </location>
</feature>
<dbReference type="SUPFAM" id="SSF57184">
    <property type="entry name" value="Growth factor receptor domain"/>
    <property type="match status" value="1"/>
</dbReference>
<dbReference type="InterPro" id="IPR000867">
    <property type="entry name" value="IGFBP-like"/>
</dbReference>
<evidence type="ECO:0000313" key="4">
    <source>
        <dbReference type="Proteomes" id="UP001356427"/>
    </source>
</evidence>
<keyword evidence="1" id="KW-1015">Disulfide bond</keyword>
<sequence>MTFRSLSEELKHSLSPCFGAVSWVIDNRAMVWVYLGLWGFLLGCSPSQLRGQVILGKGEVCGGAVEGQCDTNLTCVSVKPADKEQTPSAGLCSPPLAPGCVPCSVVLCPSARRVCPGGHVTEPCGCCPQCARQMGQVCGGPHWEKGYCDRDLTCTLFTGRSPARPPHTGVCKVLLGHQADPLSDPLCPWMWGCNVRAGACDCYSLQTCHTAFSYHSLDQCLKTMRGDELWSEMKEEQGEQTCVEWGCELQGSQCVCMERSCYSPTPLLSEETCENLLQRARCSNVNCPKVQVPSCPADSFLTEPYIPHGQCCPLVPAICTCNFDKCPLAPPTCPPGQQVHRVESRDGIPGACCHRYQCV</sequence>
<dbReference type="Proteomes" id="UP001356427">
    <property type="component" value="Unassembled WGS sequence"/>
</dbReference>
<proteinExistence type="predicted"/>
<comment type="caution">
    <text evidence="3">The sequence shown here is derived from an EMBL/GenBank/DDBJ whole genome shotgun (WGS) entry which is preliminary data.</text>
</comment>
<accession>A0AAN8LLK4</accession>
<keyword evidence="4" id="KW-1185">Reference proteome</keyword>
<evidence type="ECO:0000256" key="1">
    <source>
        <dbReference type="ARBA" id="ARBA00023157"/>
    </source>
</evidence>
<dbReference type="AlphaFoldDB" id="A0AAN8LLK4"/>
<reference evidence="3 4" key="1">
    <citation type="submission" date="2021-04" db="EMBL/GenBank/DDBJ databases">
        <authorList>
            <person name="De Guttry C."/>
            <person name="Zahm M."/>
            <person name="Klopp C."/>
            <person name="Cabau C."/>
            <person name="Louis A."/>
            <person name="Berthelot C."/>
            <person name="Parey E."/>
            <person name="Roest Crollius H."/>
            <person name="Montfort J."/>
            <person name="Robinson-Rechavi M."/>
            <person name="Bucao C."/>
            <person name="Bouchez O."/>
            <person name="Gislard M."/>
            <person name="Lluch J."/>
            <person name="Milhes M."/>
            <person name="Lampietro C."/>
            <person name="Lopez Roques C."/>
            <person name="Donnadieu C."/>
            <person name="Braasch I."/>
            <person name="Desvignes T."/>
            <person name="Postlethwait J."/>
            <person name="Bobe J."/>
            <person name="Wedekind C."/>
            <person name="Guiguen Y."/>
        </authorList>
    </citation>
    <scope>NUCLEOTIDE SEQUENCE [LARGE SCALE GENOMIC DNA]</scope>
    <source>
        <strain evidence="3">Cs_M1</strain>
        <tissue evidence="3">Blood</tissue>
    </source>
</reference>
<dbReference type="GO" id="GO:0005576">
    <property type="term" value="C:extracellular region"/>
    <property type="evidence" value="ECO:0007669"/>
    <property type="project" value="InterPro"/>
</dbReference>
<dbReference type="Gene3D" id="4.10.40.20">
    <property type="match status" value="1"/>
</dbReference>
<evidence type="ECO:0000313" key="3">
    <source>
        <dbReference type="EMBL" id="KAK6314160.1"/>
    </source>
</evidence>
<dbReference type="EMBL" id="JAGTTL010000013">
    <property type="protein sequence ID" value="KAK6314160.1"/>
    <property type="molecule type" value="Genomic_DNA"/>
</dbReference>
<dbReference type="PROSITE" id="PS51323">
    <property type="entry name" value="IGFBP_N_2"/>
    <property type="match status" value="1"/>
</dbReference>
<protein>
    <recommendedName>
        <fullName evidence="2">IGFBP N-terminal domain-containing protein</fullName>
    </recommendedName>
</protein>
<dbReference type="PROSITE" id="PS00222">
    <property type="entry name" value="IGFBP_N_1"/>
    <property type="match status" value="1"/>
</dbReference>
<organism evidence="3 4">
    <name type="scientific">Coregonus suidteri</name>
    <dbReference type="NCBI Taxonomy" id="861788"/>
    <lineage>
        <taxon>Eukaryota</taxon>
        <taxon>Metazoa</taxon>
        <taxon>Chordata</taxon>
        <taxon>Craniata</taxon>
        <taxon>Vertebrata</taxon>
        <taxon>Euteleostomi</taxon>
        <taxon>Actinopterygii</taxon>
        <taxon>Neopterygii</taxon>
        <taxon>Teleostei</taxon>
        <taxon>Protacanthopterygii</taxon>
        <taxon>Salmoniformes</taxon>
        <taxon>Salmonidae</taxon>
        <taxon>Coregoninae</taxon>
        <taxon>Coregonus</taxon>
    </lineage>
</organism>
<dbReference type="SMART" id="SM00121">
    <property type="entry name" value="IB"/>
    <property type="match status" value="1"/>
</dbReference>